<dbReference type="Pfam" id="PF01408">
    <property type="entry name" value="GFO_IDH_MocA"/>
    <property type="match status" value="1"/>
</dbReference>
<dbReference type="InterPro" id="IPR000683">
    <property type="entry name" value="Gfo/Idh/MocA-like_OxRdtase_N"/>
</dbReference>
<keyword evidence="2" id="KW-0560">Oxidoreductase</keyword>
<feature type="domain" description="GFO/IDH/MocA-like oxidoreductase" evidence="4">
    <location>
        <begin position="134"/>
        <end position="247"/>
    </location>
</feature>
<dbReference type="SUPFAM" id="SSF51735">
    <property type="entry name" value="NAD(P)-binding Rossmann-fold domains"/>
    <property type="match status" value="1"/>
</dbReference>
<dbReference type="PANTHER" id="PTHR22604:SF105">
    <property type="entry name" value="TRANS-1,2-DIHYDROBENZENE-1,2-DIOL DEHYDROGENASE"/>
    <property type="match status" value="1"/>
</dbReference>
<dbReference type="PANTHER" id="PTHR22604">
    <property type="entry name" value="OXIDOREDUCTASES"/>
    <property type="match status" value="1"/>
</dbReference>
<accession>A0A6J7B6N4</accession>
<evidence type="ECO:0000259" key="4">
    <source>
        <dbReference type="Pfam" id="PF22725"/>
    </source>
</evidence>
<evidence type="ECO:0000313" key="5">
    <source>
        <dbReference type="EMBL" id="CAB4840293.1"/>
    </source>
</evidence>
<dbReference type="SUPFAM" id="SSF55347">
    <property type="entry name" value="Glyceraldehyde-3-phosphate dehydrogenase-like, C-terminal domain"/>
    <property type="match status" value="1"/>
</dbReference>
<comment type="similarity">
    <text evidence="1">Belongs to the Gfo/Idh/MocA family.</text>
</comment>
<dbReference type="Pfam" id="PF22725">
    <property type="entry name" value="GFO_IDH_MocA_C3"/>
    <property type="match status" value="1"/>
</dbReference>
<dbReference type="InterPro" id="IPR050984">
    <property type="entry name" value="Gfo/Idh/MocA_domain"/>
</dbReference>
<dbReference type="InterPro" id="IPR036291">
    <property type="entry name" value="NAD(P)-bd_dom_sf"/>
</dbReference>
<name>A0A6J7B6N4_9ZZZZ</name>
<protein>
    <submittedName>
        <fullName evidence="5">Unannotated protein</fullName>
    </submittedName>
</protein>
<organism evidence="5">
    <name type="scientific">freshwater metagenome</name>
    <dbReference type="NCBI Taxonomy" id="449393"/>
    <lineage>
        <taxon>unclassified sequences</taxon>
        <taxon>metagenomes</taxon>
        <taxon>ecological metagenomes</taxon>
    </lineage>
</organism>
<proteinExistence type="inferred from homology"/>
<dbReference type="GO" id="GO:0000166">
    <property type="term" value="F:nucleotide binding"/>
    <property type="evidence" value="ECO:0007669"/>
    <property type="project" value="InterPro"/>
</dbReference>
<dbReference type="GO" id="GO:0016491">
    <property type="term" value="F:oxidoreductase activity"/>
    <property type="evidence" value="ECO:0007669"/>
    <property type="project" value="UniProtKB-KW"/>
</dbReference>
<dbReference type="AlphaFoldDB" id="A0A6J7B6N4"/>
<dbReference type="Gene3D" id="3.30.360.10">
    <property type="entry name" value="Dihydrodipicolinate Reductase, domain 2"/>
    <property type="match status" value="1"/>
</dbReference>
<feature type="domain" description="Gfo/Idh/MocA-like oxidoreductase N-terminal" evidence="3">
    <location>
        <begin position="5"/>
        <end position="121"/>
    </location>
</feature>
<sequence length="327" mass="35987">MSKELRWGFLGAGGIAPTVATDFQIAGLKIQAVATRDLARTNAFADKFGIPNRHENYAALVADPEVDIVYVSTTQNFHERDALLVIEAGKHLLLEKPFTLNAKQAIAIQEAAKHKGVFVMEAMWTRFLPTMVEVFKVLSQGDIGKPRIVYGDHSQYLPVTKAPRLSDPELGGGALLDLGIYPISLAVRVLGLPKAVTGKATLSDRGVDEITSMIFEYEDGSHAILETSMVTAGPVSATIHGTKGRIEIERSFYEQVPFTVFDVDNNVLLRYEEKIEGRGMQYQAIHVEECINSGFKESPIMSLSETVAIMKVMDDIRSQTGVKYPNE</sequence>
<evidence type="ECO:0000256" key="2">
    <source>
        <dbReference type="ARBA" id="ARBA00023002"/>
    </source>
</evidence>
<reference evidence="5" key="1">
    <citation type="submission" date="2020-05" db="EMBL/GenBank/DDBJ databases">
        <authorList>
            <person name="Chiriac C."/>
            <person name="Salcher M."/>
            <person name="Ghai R."/>
            <person name="Kavagutti S V."/>
        </authorList>
    </citation>
    <scope>NUCLEOTIDE SEQUENCE</scope>
</reference>
<evidence type="ECO:0000256" key="1">
    <source>
        <dbReference type="ARBA" id="ARBA00010928"/>
    </source>
</evidence>
<evidence type="ECO:0000259" key="3">
    <source>
        <dbReference type="Pfam" id="PF01408"/>
    </source>
</evidence>
<dbReference type="Gene3D" id="3.40.50.720">
    <property type="entry name" value="NAD(P)-binding Rossmann-like Domain"/>
    <property type="match status" value="1"/>
</dbReference>
<dbReference type="InterPro" id="IPR055170">
    <property type="entry name" value="GFO_IDH_MocA-like_dom"/>
</dbReference>
<gene>
    <name evidence="5" type="ORF">UFOPK3241_00246</name>
</gene>
<dbReference type="EMBL" id="CAFAZX010000007">
    <property type="protein sequence ID" value="CAB4840293.1"/>
    <property type="molecule type" value="Genomic_DNA"/>
</dbReference>